<keyword evidence="1" id="KW-0064">Aspartyl protease</keyword>
<name>A0A3B6HXB4_WHEAT</name>
<dbReference type="Proteomes" id="UP000019116">
    <property type="component" value="Chromosome 4A"/>
</dbReference>
<evidence type="ECO:0000256" key="5">
    <source>
        <dbReference type="SAM" id="SignalP"/>
    </source>
</evidence>
<sequence length="255" mass="28628">MGLGLRLPFFLLLLLLVSLGAAQGRSTVFLDIQEEARGSGQIIKDQLTLSKIPVRVERGSPLCPACEKFTEEALSYLSQKQSQDKMMEVLHEACSQTFSLEKKCVEFVDSYATLLFAKIAEIKPEEFCKRNGLCRDNALLSGVRSESTCVFCHHLMDEVLSKLKDPDAEFEIIQILLKECKKIEGHEQQHAKDAQADNFLVRQCKRLVLQYIPLILVNGEKFLEKNDICTIVQACDAGKKTMVGPFSEEGLLRDA</sequence>
<feature type="domain" description="Saposin B-type" evidence="6">
    <location>
        <begin position="59"/>
        <end position="138"/>
    </location>
</feature>
<protein>
    <recommendedName>
        <fullName evidence="6">Saposin B-type domain-containing protein</fullName>
    </recommendedName>
</protein>
<dbReference type="SUPFAM" id="SSF47862">
    <property type="entry name" value="Saposin"/>
    <property type="match status" value="2"/>
</dbReference>
<dbReference type="PROSITE" id="PS50015">
    <property type="entry name" value="SAP_B"/>
    <property type="match status" value="2"/>
</dbReference>
<dbReference type="AlphaFoldDB" id="A0A3B6HXB4"/>
<dbReference type="InterPro" id="IPR007856">
    <property type="entry name" value="SapB_1"/>
</dbReference>
<dbReference type="InterPro" id="IPR051428">
    <property type="entry name" value="Sphingo_Act-Surfact_Prot"/>
</dbReference>
<evidence type="ECO:0000256" key="3">
    <source>
        <dbReference type="ARBA" id="ARBA00023157"/>
    </source>
</evidence>
<keyword evidence="1" id="KW-0378">Hydrolase</keyword>
<keyword evidence="4" id="KW-0325">Glycoprotein</keyword>
<dbReference type="STRING" id="4565.A0A3B6HXB4"/>
<gene>
    <name evidence="7" type="primary">LOC123086478</name>
</gene>
<reference evidence="7" key="2">
    <citation type="submission" date="2018-10" db="UniProtKB">
        <authorList>
            <consortium name="EnsemblPlants"/>
        </authorList>
    </citation>
    <scope>IDENTIFICATION</scope>
</reference>
<evidence type="ECO:0000313" key="8">
    <source>
        <dbReference type="Proteomes" id="UP000019116"/>
    </source>
</evidence>
<feature type="chain" id="PRO_5017370469" description="Saposin B-type domain-containing protein" evidence="5">
    <location>
        <begin position="25"/>
        <end position="255"/>
    </location>
</feature>
<dbReference type="SMART" id="SM00741">
    <property type="entry name" value="SapB"/>
    <property type="match status" value="2"/>
</dbReference>
<keyword evidence="3" id="KW-1015">Disulfide bond</keyword>
<feature type="domain" description="Saposin B-type" evidence="6">
    <location>
        <begin position="145"/>
        <end position="239"/>
    </location>
</feature>
<evidence type="ECO:0000259" key="6">
    <source>
        <dbReference type="PROSITE" id="PS50015"/>
    </source>
</evidence>
<dbReference type="InterPro" id="IPR008139">
    <property type="entry name" value="SaposinB_dom"/>
</dbReference>
<dbReference type="PANTHER" id="PTHR11480:SF90">
    <property type="entry name" value="OS12G0112200 PROTEIN"/>
    <property type="match status" value="1"/>
</dbReference>
<organism evidence="7">
    <name type="scientific">Triticum aestivum</name>
    <name type="common">Wheat</name>
    <dbReference type="NCBI Taxonomy" id="4565"/>
    <lineage>
        <taxon>Eukaryota</taxon>
        <taxon>Viridiplantae</taxon>
        <taxon>Streptophyta</taxon>
        <taxon>Embryophyta</taxon>
        <taxon>Tracheophyta</taxon>
        <taxon>Spermatophyta</taxon>
        <taxon>Magnoliopsida</taxon>
        <taxon>Liliopsida</taxon>
        <taxon>Poales</taxon>
        <taxon>Poaceae</taxon>
        <taxon>BOP clade</taxon>
        <taxon>Pooideae</taxon>
        <taxon>Triticodae</taxon>
        <taxon>Triticeae</taxon>
        <taxon>Triticinae</taxon>
        <taxon>Triticum</taxon>
    </lineage>
</organism>
<keyword evidence="5" id="KW-0732">Signal</keyword>
<dbReference type="InterPro" id="IPR008138">
    <property type="entry name" value="SapB_2"/>
</dbReference>
<dbReference type="Gramene" id="TraesCS4A02G195700.2">
    <property type="protein sequence ID" value="TraesCS4A02G195700.2"/>
    <property type="gene ID" value="TraesCS4A02G195700"/>
</dbReference>
<accession>A0A3B6HXB4</accession>
<proteinExistence type="predicted"/>
<dbReference type="InterPro" id="IPR011001">
    <property type="entry name" value="Saposin-like"/>
</dbReference>
<keyword evidence="1" id="KW-0645">Protease</keyword>
<dbReference type="Gene3D" id="1.10.225.10">
    <property type="entry name" value="Saposin-like"/>
    <property type="match status" value="2"/>
</dbReference>
<dbReference type="PANTHER" id="PTHR11480">
    <property type="entry name" value="SAPOSIN-RELATED"/>
    <property type="match status" value="1"/>
</dbReference>
<evidence type="ECO:0000313" key="7">
    <source>
        <dbReference type="EnsemblPlants" id="TraesCS4A02G195700.2"/>
    </source>
</evidence>
<dbReference type="Pfam" id="PF03489">
    <property type="entry name" value="SapB_2"/>
    <property type="match status" value="2"/>
</dbReference>
<dbReference type="GO" id="GO:0005615">
    <property type="term" value="C:extracellular space"/>
    <property type="evidence" value="ECO:0000318"/>
    <property type="project" value="GO_Central"/>
</dbReference>
<evidence type="ECO:0000256" key="4">
    <source>
        <dbReference type="ARBA" id="ARBA00023180"/>
    </source>
</evidence>
<dbReference type="GO" id="GO:0006629">
    <property type="term" value="P:lipid metabolic process"/>
    <property type="evidence" value="ECO:0007669"/>
    <property type="project" value="InterPro"/>
</dbReference>
<dbReference type="GO" id="GO:0004190">
    <property type="term" value="F:aspartic-type endopeptidase activity"/>
    <property type="evidence" value="ECO:0007669"/>
    <property type="project" value="UniProtKB-KW"/>
</dbReference>
<keyword evidence="8" id="KW-1185">Reference proteome</keyword>
<reference evidence="7" key="1">
    <citation type="submission" date="2018-08" db="EMBL/GenBank/DDBJ databases">
        <authorList>
            <person name="Rossello M."/>
        </authorList>
    </citation>
    <scope>NUCLEOTIDE SEQUENCE [LARGE SCALE GENOMIC DNA]</scope>
    <source>
        <strain evidence="7">cv. Chinese Spring</strain>
    </source>
</reference>
<dbReference type="Gramene" id="TraesCS4A03G0523200.2">
    <property type="protein sequence ID" value="TraesCS4A03G0523200.2.CDS"/>
    <property type="gene ID" value="TraesCS4A03G0523200"/>
</dbReference>
<evidence type="ECO:0000256" key="1">
    <source>
        <dbReference type="ARBA" id="ARBA00022750"/>
    </source>
</evidence>
<dbReference type="Pfam" id="PF05184">
    <property type="entry name" value="SapB_1"/>
    <property type="match status" value="2"/>
</dbReference>
<keyword evidence="2" id="KW-0865">Zymogen</keyword>
<dbReference type="EnsemblPlants" id="TraesCS4A02G195700.2">
    <property type="protein sequence ID" value="TraesCS4A02G195700.2"/>
    <property type="gene ID" value="TraesCS4A02G195700"/>
</dbReference>
<feature type="signal peptide" evidence="5">
    <location>
        <begin position="1"/>
        <end position="24"/>
    </location>
</feature>
<evidence type="ECO:0000256" key="2">
    <source>
        <dbReference type="ARBA" id="ARBA00023145"/>
    </source>
</evidence>